<organism evidence="2 3">
    <name type="scientific">Erysiphe pulchra</name>
    <dbReference type="NCBI Taxonomy" id="225359"/>
    <lineage>
        <taxon>Eukaryota</taxon>
        <taxon>Fungi</taxon>
        <taxon>Dikarya</taxon>
        <taxon>Ascomycota</taxon>
        <taxon>Pezizomycotina</taxon>
        <taxon>Leotiomycetes</taxon>
        <taxon>Erysiphales</taxon>
        <taxon>Erysiphaceae</taxon>
        <taxon>Erysiphe</taxon>
    </lineage>
</organism>
<gene>
    <name evidence="2" type="ORF">EPUL_003310</name>
</gene>
<name>A0A2S4PQ11_9PEZI</name>
<proteinExistence type="predicted"/>
<accession>A0A2S4PQ11</accession>
<dbReference type="OrthoDB" id="5422320at2759"/>
<dbReference type="EMBL" id="PEDP01001174">
    <property type="protein sequence ID" value="POS84107.1"/>
    <property type="molecule type" value="Genomic_DNA"/>
</dbReference>
<evidence type="ECO:0000313" key="3">
    <source>
        <dbReference type="Proteomes" id="UP000237438"/>
    </source>
</evidence>
<dbReference type="AlphaFoldDB" id="A0A2S4PQ11"/>
<dbReference type="Proteomes" id="UP000237438">
    <property type="component" value="Unassembled WGS sequence"/>
</dbReference>
<comment type="caution">
    <text evidence="2">The sequence shown here is derived from an EMBL/GenBank/DDBJ whole genome shotgun (WGS) entry which is preliminary data.</text>
</comment>
<dbReference type="PANTHER" id="PTHR40642">
    <property type="entry name" value="YALI0F31295P"/>
    <property type="match status" value="1"/>
</dbReference>
<reference evidence="2 3" key="1">
    <citation type="submission" date="2017-10" db="EMBL/GenBank/DDBJ databases">
        <title>Development of genomic resources for the powdery mildew, Erysiphe pulchra.</title>
        <authorList>
            <person name="Wadl P.A."/>
            <person name="Mack B.M."/>
            <person name="Moore G."/>
            <person name="Beltz S.B."/>
        </authorList>
    </citation>
    <scope>NUCLEOTIDE SEQUENCE [LARGE SCALE GENOMIC DNA]</scope>
    <source>
        <strain evidence="2">Cflorida</strain>
    </source>
</reference>
<dbReference type="Pfam" id="PF12720">
    <property type="entry name" value="DUF3807"/>
    <property type="match status" value="1"/>
</dbReference>
<evidence type="ECO:0000256" key="1">
    <source>
        <dbReference type="SAM" id="MobiDB-lite"/>
    </source>
</evidence>
<protein>
    <submittedName>
        <fullName evidence="2">Uncharacterized protein</fullName>
    </submittedName>
</protein>
<feature type="compositionally biased region" description="Polar residues" evidence="1">
    <location>
        <begin position="92"/>
        <end position="118"/>
    </location>
</feature>
<dbReference type="PANTHER" id="PTHR40642:SF1">
    <property type="entry name" value="YALI0F31295P"/>
    <property type="match status" value="1"/>
</dbReference>
<feature type="region of interest" description="Disordered" evidence="1">
    <location>
        <begin position="89"/>
        <end position="121"/>
    </location>
</feature>
<feature type="compositionally biased region" description="Basic residues" evidence="1">
    <location>
        <begin position="178"/>
        <end position="187"/>
    </location>
</feature>
<dbReference type="STRING" id="225359.A0A2S4PQ11"/>
<sequence length="187" mass="21407">MAAPTISQQDLASFYSSHFSSANLDYFSRHFLEPETSNDPEDDCLGYYEDGTKRTLTDEQIAIFRHSELHRLVKEKKNLAEKQIKEKCTDKINASNSDETGESQALESTTCTPKQNLSEKPLTNKARKALKAKQKGYFRQVIKPDLRKRTWDKVEVGLESLDYDELQSESSSAATRSAQRRRVTYDD</sequence>
<feature type="region of interest" description="Disordered" evidence="1">
    <location>
        <begin position="164"/>
        <end position="187"/>
    </location>
</feature>
<evidence type="ECO:0000313" key="2">
    <source>
        <dbReference type="EMBL" id="POS84107.1"/>
    </source>
</evidence>
<dbReference type="InterPro" id="IPR024526">
    <property type="entry name" value="DUF3807"/>
</dbReference>
<keyword evidence="3" id="KW-1185">Reference proteome</keyword>